<sequence>MDYDKETISGSTDGYGRGVRFELTNGQVWEQVNKEAEYLHQFMPEVLLDTAGKIGRLKISDMNVWVEVKRIR</sequence>
<name>A0A839UH08_9HYPH</name>
<comment type="caution">
    <text evidence="1">The sequence shown here is derived from an EMBL/GenBank/DDBJ whole genome shotgun (WGS) entry which is preliminary data.</text>
</comment>
<dbReference type="EMBL" id="JACHXN010000028">
    <property type="protein sequence ID" value="MBB3149225.1"/>
    <property type="molecule type" value="Genomic_DNA"/>
</dbReference>
<keyword evidence="2" id="KW-1185">Reference proteome</keyword>
<evidence type="ECO:0000313" key="1">
    <source>
        <dbReference type="EMBL" id="MBB3149225.1"/>
    </source>
</evidence>
<accession>A0A839UH08</accession>
<dbReference type="Proteomes" id="UP000554520">
    <property type="component" value="Unassembled WGS sequence"/>
</dbReference>
<protein>
    <submittedName>
        <fullName evidence="1">Uncharacterized protein</fullName>
    </submittedName>
</protein>
<evidence type="ECO:0000313" key="2">
    <source>
        <dbReference type="Proteomes" id="UP000554520"/>
    </source>
</evidence>
<dbReference type="RefSeq" id="WP_183664974.1">
    <property type="nucleotide sequence ID" value="NZ_JACHXN010000028.1"/>
</dbReference>
<gene>
    <name evidence="1" type="ORF">FHS21_005677</name>
</gene>
<dbReference type="AlphaFoldDB" id="A0A839UH08"/>
<organism evidence="1 2">
    <name type="scientific">Phyllobacterium trifolii</name>
    <dbReference type="NCBI Taxonomy" id="300193"/>
    <lineage>
        <taxon>Bacteria</taxon>
        <taxon>Pseudomonadati</taxon>
        <taxon>Pseudomonadota</taxon>
        <taxon>Alphaproteobacteria</taxon>
        <taxon>Hyphomicrobiales</taxon>
        <taxon>Phyllobacteriaceae</taxon>
        <taxon>Phyllobacterium</taxon>
    </lineage>
</organism>
<proteinExistence type="predicted"/>
<reference evidence="1 2" key="1">
    <citation type="submission" date="2020-08" db="EMBL/GenBank/DDBJ databases">
        <title>Genomic Encyclopedia of Type Strains, Phase III (KMG-III): the genomes of soil and plant-associated and newly described type strains.</title>
        <authorList>
            <person name="Whitman W."/>
        </authorList>
    </citation>
    <scope>NUCLEOTIDE SEQUENCE [LARGE SCALE GENOMIC DNA]</scope>
    <source>
        <strain evidence="1 2">CECT 7015</strain>
    </source>
</reference>